<accession>A0A9X1KPF9</accession>
<feature type="transmembrane region" description="Helical" evidence="1">
    <location>
        <begin position="53"/>
        <end position="72"/>
    </location>
</feature>
<keyword evidence="1" id="KW-1133">Transmembrane helix</keyword>
<comment type="caution">
    <text evidence="2">The sequence shown here is derived from an EMBL/GenBank/DDBJ whole genome shotgun (WGS) entry which is preliminary data.</text>
</comment>
<keyword evidence="3" id="KW-1185">Reference proteome</keyword>
<organism evidence="2 3">
    <name type="scientific">Flavobacterium potami</name>
    <dbReference type="NCBI Taxonomy" id="2872310"/>
    <lineage>
        <taxon>Bacteria</taxon>
        <taxon>Pseudomonadati</taxon>
        <taxon>Bacteroidota</taxon>
        <taxon>Flavobacteriia</taxon>
        <taxon>Flavobacteriales</taxon>
        <taxon>Flavobacteriaceae</taxon>
        <taxon>Flavobacterium</taxon>
    </lineage>
</organism>
<sequence length="151" mass="17118">MKKKEQPNKNGFFEQFASKVTKATGSTTAFISAFALVVLWAASGPIFNYSETWQLVINTGTTIITFLMVFLIQKAQNKDSLAIQLKLNELVASNELSSNSLVDIEDMTEEEMIIIEKYYKKLSQLAKKEKSIKSSHSIDEAQELHNRKHKK</sequence>
<dbReference type="AlphaFoldDB" id="A0A9X1KPF9"/>
<evidence type="ECO:0000313" key="3">
    <source>
        <dbReference type="Proteomes" id="UP001139366"/>
    </source>
</evidence>
<dbReference type="Proteomes" id="UP001139366">
    <property type="component" value="Unassembled WGS sequence"/>
</dbReference>
<evidence type="ECO:0000256" key="1">
    <source>
        <dbReference type="SAM" id="Phobius"/>
    </source>
</evidence>
<dbReference type="RefSeq" id="WP_223704686.1">
    <property type="nucleotide sequence ID" value="NZ_JAINUY010000001.1"/>
</dbReference>
<name>A0A9X1KPF9_9FLAO</name>
<dbReference type="Pfam" id="PF04120">
    <property type="entry name" value="Iron_permease"/>
    <property type="match status" value="1"/>
</dbReference>
<gene>
    <name evidence="2" type="ORF">K6T82_04270</name>
</gene>
<dbReference type="EMBL" id="JAINUY010000001">
    <property type="protein sequence ID" value="MBZ4033967.1"/>
    <property type="molecule type" value="Genomic_DNA"/>
</dbReference>
<dbReference type="GO" id="GO:0055085">
    <property type="term" value="P:transmembrane transport"/>
    <property type="evidence" value="ECO:0007669"/>
    <property type="project" value="InterPro"/>
</dbReference>
<feature type="transmembrane region" description="Helical" evidence="1">
    <location>
        <begin position="20"/>
        <end position="41"/>
    </location>
</feature>
<dbReference type="InterPro" id="IPR007251">
    <property type="entry name" value="Iron_permease_Fet4"/>
</dbReference>
<evidence type="ECO:0000313" key="2">
    <source>
        <dbReference type="EMBL" id="MBZ4033967.1"/>
    </source>
</evidence>
<proteinExistence type="predicted"/>
<keyword evidence="1" id="KW-0812">Transmembrane</keyword>
<reference evidence="2 3" key="1">
    <citation type="journal article" date="2023" name="Antonie Van Leeuwenhoek">
        <title>Flavobacterium potami sp. nov., a multi-metal resistance genes harbouring bacterium isolated from shallow river silt.</title>
        <authorList>
            <person name="Li S."/>
            <person name="Mao S."/>
            <person name="Mu W."/>
            <person name="Guo B."/>
            <person name="Li C."/>
            <person name="Zhu Q."/>
            <person name="Hou X."/>
            <person name="Zhao Y."/>
            <person name="Wei S."/>
            <person name="Liu H."/>
            <person name="Liu A."/>
        </authorList>
    </citation>
    <scope>NUCLEOTIDE SEQUENCE [LARGE SCALE GENOMIC DNA]</scope>
    <source>
        <strain evidence="2 3">17A</strain>
    </source>
</reference>
<keyword evidence="1" id="KW-0472">Membrane</keyword>
<protein>
    <submittedName>
        <fullName evidence="2">Low affinity iron permease family protein</fullName>
    </submittedName>
</protein>